<dbReference type="InterPro" id="IPR036163">
    <property type="entry name" value="HMA_dom_sf"/>
</dbReference>
<dbReference type="PROSITE" id="PS50846">
    <property type="entry name" value="HMA_2"/>
    <property type="match status" value="2"/>
</dbReference>
<evidence type="ECO:0000313" key="6">
    <source>
        <dbReference type="EMBL" id="TVU30742.1"/>
    </source>
</evidence>
<dbReference type="AlphaFoldDB" id="A0A5J9V3G1"/>
<sequence length="256" mass="28676">MGEEAAEKKEEKPAEAQEIVLKVDMHCEGCAKKVEKSLLRFEGVENVKADSRSRTVVVKSWTADPAKVCERVQKKTKRRVELISPLPAPPEEKREEAPPPPPPEETKDEPPKPITVILKVQMHCELCAQLLQERISKIEGVFLTNSLPDAAWCVESAVADLLNGQMTVKGVMDPAVLADSIQRKTRRPAAIAEEEKKPEDEYKSEEGENKADEEIKRYELGPPVQNYVEYVYPYAPPLTPFLEEFGDEDPNACAIV</sequence>
<comment type="caution">
    <text evidence="6">The sequence shown here is derived from an EMBL/GenBank/DDBJ whole genome shotgun (WGS) entry which is preliminary data.</text>
</comment>
<dbReference type="Pfam" id="PF00403">
    <property type="entry name" value="HMA"/>
    <property type="match status" value="2"/>
</dbReference>
<dbReference type="Gramene" id="TVU30742">
    <property type="protein sequence ID" value="TVU30742"/>
    <property type="gene ID" value="EJB05_22379"/>
</dbReference>
<dbReference type="OrthoDB" id="689350at2759"/>
<evidence type="ECO:0000256" key="2">
    <source>
        <dbReference type="ARBA" id="ARBA00023289"/>
    </source>
</evidence>
<keyword evidence="2" id="KW-0449">Lipoprotein</keyword>
<feature type="region of interest" description="Disordered" evidence="4">
    <location>
        <begin position="80"/>
        <end position="111"/>
    </location>
</feature>
<dbReference type="EMBL" id="RWGY01000011">
    <property type="protein sequence ID" value="TVU30742.1"/>
    <property type="molecule type" value="Genomic_DNA"/>
</dbReference>
<keyword evidence="7" id="KW-1185">Reference proteome</keyword>
<protein>
    <recommendedName>
        <fullName evidence="5">HMA domain-containing protein</fullName>
    </recommendedName>
</protein>
<dbReference type="SUPFAM" id="SSF55008">
    <property type="entry name" value="HMA, heavy metal-associated domain"/>
    <property type="match status" value="2"/>
</dbReference>
<evidence type="ECO:0000256" key="3">
    <source>
        <dbReference type="ARBA" id="ARBA00024045"/>
    </source>
</evidence>
<evidence type="ECO:0000256" key="1">
    <source>
        <dbReference type="ARBA" id="ARBA00022723"/>
    </source>
</evidence>
<name>A0A5J9V3G1_9POAL</name>
<proteinExistence type="inferred from homology"/>
<organism evidence="6 7">
    <name type="scientific">Eragrostis curvula</name>
    <name type="common">weeping love grass</name>
    <dbReference type="NCBI Taxonomy" id="38414"/>
    <lineage>
        <taxon>Eukaryota</taxon>
        <taxon>Viridiplantae</taxon>
        <taxon>Streptophyta</taxon>
        <taxon>Embryophyta</taxon>
        <taxon>Tracheophyta</taxon>
        <taxon>Spermatophyta</taxon>
        <taxon>Magnoliopsida</taxon>
        <taxon>Liliopsida</taxon>
        <taxon>Poales</taxon>
        <taxon>Poaceae</taxon>
        <taxon>PACMAD clade</taxon>
        <taxon>Chloridoideae</taxon>
        <taxon>Eragrostideae</taxon>
        <taxon>Eragrostidinae</taxon>
        <taxon>Eragrostis</taxon>
    </lineage>
</organism>
<evidence type="ECO:0000313" key="7">
    <source>
        <dbReference type="Proteomes" id="UP000324897"/>
    </source>
</evidence>
<reference evidence="6 7" key="1">
    <citation type="journal article" date="2019" name="Sci. Rep.">
        <title>A high-quality genome of Eragrostis curvula grass provides insights into Poaceae evolution and supports new strategies to enhance forage quality.</title>
        <authorList>
            <person name="Carballo J."/>
            <person name="Santos B.A.C.M."/>
            <person name="Zappacosta D."/>
            <person name="Garbus I."/>
            <person name="Selva J.P."/>
            <person name="Gallo C.A."/>
            <person name="Diaz A."/>
            <person name="Albertini E."/>
            <person name="Caccamo M."/>
            <person name="Echenique V."/>
        </authorList>
    </citation>
    <scope>NUCLEOTIDE SEQUENCE [LARGE SCALE GENOMIC DNA]</scope>
    <source>
        <strain evidence="7">cv. Victoria</strain>
        <tissue evidence="6">Leaf</tissue>
    </source>
</reference>
<accession>A0A5J9V3G1</accession>
<evidence type="ECO:0000259" key="5">
    <source>
        <dbReference type="PROSITE" id="PS50846"/>
    </source>
</evidence>
<feature type="region of interest" description="Disordered" evidence="4">
    <location>
        <begin position="185"/>
        <end position="216"/>
    </location>
</feature>
<dbReference type="CDD" id="cd00371">
    <property type="entry name" value="HMA"/>
    <property type="match status" value="1"/>
</dbReference>
<evidence type="ECO:0000256" key="4">
    <source>
        <dbReference type="SAM" id="MobiDB-lite"/>
    </source>
</evidence>
<dbReference type="PANTHER" id="PTHR46195:SF10">
    <property type="entry name" value="HEAVY METAL-ASSOCIATED DOMAIN CONTAINING PROTEIN, EXPRESSED"/>
    <property type="match status" value="1"/>
</dbReference>
<dbReference type="InterPro" id="IPR006121">
    <property type="entry name" value="HMA_dom"/>
</dbReference>
<feature type="domain" description="HMA" evidence="5">
    <location>
        <begin position="113"/>
        <end position="189"/>
    </location>
</feature>
<keyword evidence="1" id="KW-0479">Metal-binding</keyword>
<feature type="compositionally biased region" description="Basic and acidic residues" evidence="4">
    <location>
        <begin position="193"/>
        <end position="216"/>
    </location>
</feature>
<comment type="similarity">
    <text evidence="3">Belongs to the HIPP family.</text>
</comment>
<keyword evidence="2" id="KW-0636">Prenylation</keyword>
<dbReference type="GO" id="GO:0046872">
    <property type="term" value="F:metal ion binding"/>
    <property type="evidence" value="ECO:0007669"/>
    <property type="project" value="UniProtKB-KW"/>
</dbReference>
<gene>
    <name evidence="6" type="ORF">EJB05_22379</name>
</gene>
<feature type="domain" description="HMA" evidence="5">
    <location>
        <begin position="16"/>
        <end position="80"/>
    </location>
</feature>
<dbReference type="PANTHER" id="PTHR46195">
    <property type="entry name" value="HEAVY METAL-ASSOCIATED ISOPRENYLATED PLANT PROTEIN 7"/>
    <property type="match status" value="1"/>
</dbReference>
<dbReference type="Proteomes" id="UP000324897">
    <property type="component" value="Chromosome 1"/>
</dbReference>
<dbReference type="Gene3D" id="3.30.70.100">
    <property type="match status" value="2"/>
</dbReference>
<dbReference type="InterPro" id="IPR044577">
    <property type="entry name" value="HIPP4/7/8/17/18/19"/>
</dbReference>